<feature type="region of interest" description="Disordered" evidence="1">
    <location>
        <begin position="636"/>
        <end position="655"/>
    </location>
</feature>
<evidence type="ECO:0000313" key="3">
    <source>
        <dbReference type="Proteomes" id="UP001642484"/>
    </source>
</evidence>
<keyword evidence="3" id="KW-1185">Reference proteome</keyword>
<gene>
    <name evidence="2" type="ORF">CCMP2556_LOCUS6200</name>
</gene>
<protein>
    <submittedName>
        <fullName evidence="2">Uncharacterized protein</fullName>
    </submittedName>
</protein>
<organism evidence="2 3">
    <name type="scientific">Durusdinium trenchii</name>
    <dbReference type="NCBI Taxonomy" id="1381693"/>
    <lineage>
        <taxon>Eukaryota</taxon>
        <taxon>Sar</taxon>
        <taxon>Alveolata</taxon>
        <taxon>Dinophyceae</taxon>
        <taxon>Suessiales</taxon>
        <taxon>Symbiodiniaceae</taxon>
        <taxon>Durusdinium</taxon>
    </lineage>
</organism>
<proteinExistence type="predicted"/>
<evidence type="ECO:0000256" key="1">
    <source>
        <dbReference type="SAM" id="MobiDB-lite"/>
    </source>
</evidence>
<reference evidence="2 3" key="1">
    <citation type="submission" date="2024-02" db="EMBL/GenBank/DDBJ databases">
        <authorList>
            <person name="Chen Y."/>
            <person name="Shah S."/>
            <person name="Dougan E. K."/>
            <person name="Thang M."/>
            <person name="Chan C."/>
        </authorList>
    </citation>
    <scope>NUCLEOTIDE SEQUENCE [LARGE SCALE GENOMIC DNA]</scope>
</reference>
<evidence type="ECO:0000313" key="2">
    <source>
        <dbReference type="EMBL" id="CAK9000777.1"/>
    </source>
</evidence>
<dbReference type="EMBL" id="CAXAMN010002676">
    <property type="protein sequence ID" value="CAK9000777.1"/>
    <property type="molecule type" value="Genomic_DNA"/>
</dbReference>
<dbReference type="Proteomes" id="UP001642484">
    <property type="component" value="Unassembled WGS sequence"/>
</dbReference>
<sequence length="655" mass="73115">MALCHKAEQKVKELLSPSCPLPINSRLQQLLAILEENRLLYTTVICPSSMICHPQNRAGSMINAFNCHQKGANIIAGGVKPELLPPNSLAVEMALESSAKSFQIAANKKMILEAKGLLAPLRGDERFCTLANSHFAQWARALDHGCQGPDGNQLTPPLDMKPLLGNGWSWKVISSEAERLFPTLPAFAAMAMNSHNSTQIASNELECMMQLGELYSGGMKLDDAVKTVQNSAPACKKYLDDVGYFCKMYTGEESFPLLKCLDTFCKRNCHSLLIGEEMMNHLAWYDFKIPGRTMALTRISLAAAMLSSKRHQDGISRLIYKSDFDKLKGKETTKSLDEMLTTLWDEASKHDPDLGHMCWCAAAVRMVLHILGKEKMAKQDTFESFAAIVELFSEDLKAGPVALPAKPVPKAPAESSSGSSVKDMLKASNSEVALFQNSHIKVGDKYSHSDHPDKVFILADLNDTEATFEHRPLFDSAEQVKEKLDSLKKWKPTKKEPTMMCPQHIAYMSHKVADESLLGFAVHPSNLFLLKKIKKKDLKLYPFGNCLPVAEKDQTKVFENTKNVLVWFKDRPYLVQPFKNLSSFTKPEAGTLCPYFWVKSSEEEEEINLQTVWVNFQGLQIPTLQNEDAIPEHSVLLKSSEQQPHEPPAKKARSS</sequence>
<comment type="caution">
    <text evidence="2">The sequence shown here is derived from an EMBL/GenBank/DDBJ whole genome shotgun (WGS) entry which is preliminary data.</text>
</comment>
<accession>A0ABP0IH15</accession>
<name>A0ABP0IH15_9DINO</name>